<organism evidence="1 2">
    <name type="scientific">Sphingobacterium thalpophilum</name>
    <dbReference type="NCBI Taxonomy" id="259"/>
    <lineage>
        <taxon>Bacteria</taxon>
        <taxon>Pseudomonadati</taxon>
        <taxon>Bacteroidota</taxon>
        <taxon>Sphingobacteriia</taxon>
        <taxon>Sphingobacteriales</taxon>
        <taxon>Sphingobacteriaceae</taxon>
        <taxon>Sphingobacterium</taxon>
    </lineage>
</organism>
<name>A0ACD5C2H3_9SPHI</name>
<gene>
    <name evidence="1" type="ORF">AACH28_00595</name>
</gene>
<dbReference type="Proteomes" id="UP001485301">
    <property type="component" value="Chromosome"/>
</dbReference>
<sequence length="243" mass="28537">MRNRRFFDLESLNEAITSCIDKLNQTRMQNRSYCRQERFISSEKHLLGKLPASRFELKHYTELKVADNGHIYLGRDRHSYSVPHIYRRKKAQVVYTDRMVYIFVQGNQVAVHQRSLRPNSYTTNPEHLESSHREYMDISPEKYRKKASEISHSFEQLIIAIFNQKGRYPEQLYRTCDGLFRLQRTYSAAMFDKACNMAVENSMFSSKSVGNMLASGMAGWNEPQENEMPMPHHNNIRGAGYYS</sequence>
<proteinExistence type="predicted"/>
<protein>
    <submittedName>
        <fullName evidence="1">Uncharacterized protein</fullName>
    </submittedName>
</protein>
<keyword evidence="2" id="KW-1185">Reference proteome</keyword>
<evidence type="ECO:0000313" key="2">
    <source>
        <dbReference type="Proteomes" id="UP001485301"/>
    </source>
</evidence>
<dbReference type="EMBL" id="CP151087">
    <property type="protein sequence ID" value="WZN56050.1"/>
    <property type="molecule type" value="Genomic_DNA"/>
</dbReference>
<reference evidence="1" key="1">
    <citation type="submission" date="2024-04" db="EMBL/GenBank/DDBJ databases">
        <title>Complete genome sequence of Sphingobacterium thalpophiium BAA-1094.</title>
        <authorList>
            <person name="Adaikpoh B.I."/>
        </authorList>
    </citation>
    <scope>NUCLEOTIDE SEQUENCE</scope>
    <source>
        <strain evidence="1">BAA-1094</strain>
    </source>
</reference>
<evidence type="ECO:0000313" key="1">
    <source>
        <dbReference type="EMBL" id="WZN56050.1"/>
    </source>
</evidence>
<accession>A0ACD5C2H3</accession>